<dbReference type="PANTHER" id="PTHR11214:SF3">
    <property type="entry name" value="BETA-1,3-GALACTOSYLTRANSFERASE 6"/>
    <property type="match status" value="1"/>
</dbReference>
<keyword evidence="9 10" id="KW-0472">Membrane</keyword>
<dbReference type="GO" id="GO:0006493">
    <property type="term" value="P:protein O-linked glycosylation"/>
    <property type="evidence" value="ECO:0007669"/>
    <property type="project" value="TreeGrafter"/>
</dbReference>
<evidence type="ECO:0000256" key="10">
    <source>
        <dbReference type="RuleBase" id="RU363063"/>
    </source>
</evidence>
<evidence type="ECO:0000256" key="8">
    <source>
        <dbReference type="ARBA" id="ARBA00023034"/>
    </source>
</evidence>
<dbReference type="GO" id="GO:0016758">
    <property type="term" value="F:hexosyltransferase activity"/>
    <property type="evidence" value="ECO:0007669"/>
    <property type="project" value="InterPro"/>
</dbReference>
<reference evidence="11" key="1">
    <citation type="journal article" date="2010" name="Science">
        <title>Plasticity of animal genome architecture unmasked by rapid evolution of a pelagic tunicate.</title>
        <authorList>
            <person name="Denoeud F."/>
            <person name="Henriet S."/>
            <person name="Mungpakdee S."/>
            <person name="Aury J.M."/>
            <person name="Da Silva C."/>
            <person name="Brinkmann H."/>
            <person name="Mikhaleva J."/>
            <person name="Olsen L.C."/>
            <person name="Jubin C."/>
            <person name="Canestro C."/>
            <person name="Bouquet J.M."/>
            <person name="Danks G."/>
            <person name="Poulain J."/>
            <person name="Campsteijn C."/>
            <person name="Adamski M."/>
            <person name="Cross I."/>
            <person name="Yadetie F."/>
            <person name="Muffato M."/>
            <person name="Louis A."/>
            <person name="Butcher S."/>
            <person name="Tsagkogeorga G."/>
            <person name="Konrad A."/>
            <person name="Singh S."/>
            <person name="Jensen M.F."/>
            <person name="Cong E.H."/>
            <person name="Eikeseth-Otteraa H."/>
            <person name="Noel B."/>
            <person name="Anthouard V."/>
            <person name="Porcel B.M."/>
            <person name="Kachouri-Lafond R."/>
            <person name="Nishino A."/>
            <person name="Ugolini M."/>
            <person name="Chourrout P."/>
            <person name="Nishida H."/>
            <person name="Aasland R."/>
            <person name="Huzurbazar S."/>
            <person name="Westhof E."/>
            <person name="Delsuc F."/>
            <person name="Lehrach H."/>
            <person name="Reinhardt R."/>
            <person name="Weissenbach J."/>
            <person name="Roy S.W."/>
            <person name="Artiguenave F."/>
            <person name="Postlethwait J.H."/>
            <person name="Manak J.R."/>
            <person name="Thompson E.M."/>
            <person name="Jaillon O."/>
            <person name="Du Pasquier L."/>
            <person name="Boudinot P."/>
            <person name="Liberles D.A."/>
            <person name="Volff J.N."/>
            <person name="Philippe H."/>
            <person name="Lenhard B."/>
            <person name="Roest Crollius H."/>
            <person name="Wincker P."/>
            <person name="Chourrout D."/>
        </authorList>
    </citation>
    <scope>NUCLEOTIDE SEQUENCE [LARGE SCALE GENOMIC DNA]</scope>
</reference>
<dbReference type="PANTHER" id="PTHR11214">
    <property type="entry name" value="BETA-1,3-N-ACETYLGLUCOSAMINYLTRANSFERASE"/>
    <property type="match status" value="1"/>
</dbReference>
<dbReference type="OrthoDB" id="6355886at2759"/>
<keyword evidence="8 10" id="KW-0333">Golgi apparatus</keyword>
<keyword evidence="12" id="KW-1185">Reference proteome</keyword>
<keyword evidence="7 10" id="KW-1133">Transmembrane helix</keyword>
<dbReference type="EMBL" id="FN653056">
    <property type="protein sequence ID" value="CBY24598.1"/>
    <property type="molecule type" value="Genomic_DNA"/>
</dbReference>
<dbReference type="GO" id="GO:0000139">
    <property type="term" value="C:Golgi membrane"/>
    <property type="evidence" value="ECO:0007669"/>
    <property type="project" value="UniProtKB-SubCell"/>
</dbReference>
<comment type="similarity">
    <text evidence="2 10">Belongs to the glycosyltransferase 31 family.</text>
</comment>
<feature type="transmembrane region" description="Helical" evidence="10">
    <location>
        <begin position="22"/>
        <end position="40"/>
    </location>
</feature>
<keyword evidence="5 10" id="KW-0812">Transmembrane</keyword>
<organism evidence="11">
    <name type="scientific">Oikopleura dioica</name>
    <name type="common">Tunicate</name>
    <dbReference type="NCBI Taxonomy" id="34765"/>
    <lineage>
        <taxon>Eukaryota</taxon>
        <taxon>Metazoa</taxon>
        <taxon>Chordata</taxon>
        <taxon>Tunicata</taxon>
        <taxon>Appendicularia</taxon>
        <taxon>Copelata</taxon>
        <taxon>Oikopleuridae</taxon>
        <taxon>Oikopleura</taxon>
    </lineage>
</organism>
<dbReference type="Pfam" id="PF01762">
    <property type="entry name" value="Galactosyl_T"/>
    <property type="match status" value="1"/>
</dbReference>
<dbReference type="AlphaFoldDB" id="E4XIR4"/>
<name>E4XIR4_OIKDI</name>
<dbReference type="Gene3D" id="3.90.550.50">
    <property type="match status" value="1"/>
</dbReference>
<evidence type="ECO:0000256" key="1">
    <source>
        <dbReference type="ARBA" id="ARBA00004323"/>
    </source>
</evidence>
<evidence type="ECO:0000313" key="12">
    <source>
        <dbReference type="Proteomes" id="UP000001307"/>
    </source>
</evidence>
<dbReference type="InParanoid" id="E4XIR4"/>
<evidence type="ECO:0000256" key="9">
    <source>
        <dbReference type="ARBA" id="ARBA00023136"/>
    </source>
</evidence>
<proteinExistence type="inferred from homology"/>
<evidence type="ECO:0000256" key="4">
    <source>
        <dbReference type="ARBA" id="ARBA00022679"/>
    </source>
</evidence>
<keyword evidence="3 10" id="KW-0328">Glycosyltransferase</keyword>
<dbReference type="EC" id="2.4.1.-" evidence="10"/>
<evidence type="ECO:0000256" key="6">
    <source>
        <dbReference type="ARBA" id="ARBA00022968"/>
    </source>
</evidence>
<accession>E4XIR4</accession>
<evidence type="ECO:0000313" key="11">
    <source>
        <dbReference type="EMBL" id="CBY24598.1"/>
    </source>
</evidence>
<keyword evidence="6 10" id="KW-0735">Signal-anchor</keyword>
<evidence type="ECO:0000256" key="7">
    <source>
        <dbReference type="ARBA" id="ARBA00022989"/>
    </source>
</evidence>
<evidence type="ECO:0000256" key="3">
    <source>
        <dbReference type="ARBA" id="ARBA00022676"/>
    </source>
</evidence>
<dbReference type="InterPro" id="IPR002659">
    <property type="entry name" value="Glyco_trans_31"/>
</dbReference>
<keyword evidence="4" id="KW-0808">Transferase</keyword>
<evidence type="ECO:0000256" key="2">
    <source>
        <dbReference type="ARBA" id="ARBA00008661"/>
    </source>
</evidence>
<gene>
    <name evidence="11" type="ORF">GSOID_T00012489001</name>
</gene>
<evidence type="ECO:0000256" key="5">
    <source>
        <dbReference type="ARBA" id="ARBA00022692"/>
    </source>
</evidence>
<sequence length="500" mass="58178">MPIVGDETKQTMRLKFREIVNIIYFLVLVFITFNLSKSIFNENYEIKKKHGEKVLKWKLIIVANNEDWRTIQRQYIHLLRRKLPLFHFEFDFFKSQPNRKFKLGDVYMPTIVIPANFLIIFPKLDFSKVSFLLSREIGVCARALGSDDVKVWEDKGEFYHNENAVGRQDNPKFEFGGSLIDCDGPLLFDQNVKSFTDLRVDVRSFNTPNGFSDAARKKYWPKEFVLKEIPNDPFRDFHDPQTPVQFTHLPKDTCQNVFFPVIVKSTVSKIGLRNLIRENFKLRNIENGKIFFIFGKTSQSSIQALQEEIAAHDDIIITSYEDTYDNLPYKTFGAYKFIEDYCHLSTWIIIHDDDTFIKYDRQYEIFKRSTFFPKEHLQCMFGYFTEEAPLRWSKYGVGFQEYPFGYYYPKFCHGPCMSISKSAASKVYHQAMVTNWNGIILEDVLFSGIIRELANVTSMAIERGSCQHISSKLSSKEAVFKKLLDASTVKAGASKQPSSG</sequence>
<protein>
    <recommendedName>
        <fullName evidence="10">Hexosyltransferase</fullName>
        <ecNumber evidence="10">2.4.1.-</ecNumber>
    </recommendedName>
</protein>
<dbReference type="Proteomes" id="UP000001307">
    <property type="component" value="Unassembled WGS sequence"/>
</dbReference>
<comment type="subcellular location">
    <subcellularLocation>
        <location evidence="1 10">Golgi apparatus membrane</location>
        <topology evidence="1 10">Single-pass type II membrane protein</topology>
    </subcellularLocation>
</comment>